<reference evidence="2 3" key="1">
    <citation type="journal article" date="2019" name="Nat. Microbiol.">
        <title>Mediterranean grassland soil C-N compound turnover is dependent on rainfall and depth, and is mediated by genomically divergent microorganisms.</title>
        <authorList>
            <person name="Diamond S."/>
            <person name="Andeer P.F."/>
            <person name="Li Z."/>
            <person name="Crits-Christoph A."/>
            <person name="Burstein D."/>
            <person name="Anantharaman K."/>
            <person name="Lane K.R."/>
            <person name="Thomas B.C."/>
            <person name="Pan C."/>
            <person name="Northen T.R."/>
            <person name="Banfield J.F."/>
        </authorList>
    </citation>
    <scope>NUCLEOTIDE SEQUENCE [LARGE SCALE GENOMIC DNA]</scope>
    <source>
        <strain evidence="2">NP_7</strain>
    </source>
</reference>
<evidence type="ECO:0000313" key="3">
    <source>
        <dbReference type="Proteomes" id="UP000320048"/>
    </source>
</evidence>
<evidence type="ECO:0000256" key="1">
    <source>
        <dbReference type="ARBA" id="ARBA00009981"/>
    </source>
</evidence>
<dbReference type="AlphaFoldDB" id="A0A537J6I2"/>
<dbReference type="InterPro" id="IPR051416">
    <property type="entry name" value="phD-YefM_TA_antitoxins"/>
</dbReference>
<protein>
    <submittedName>
        <fullName evidence="2">Type II toxin-antitoxin system prevent-host-death family antitoxin</fullName>
    </submittedName>
</protein>
<sequence>MGTVTAKQLKNRTGDVLRRVRSGEVVTVTVRGTSVAQFVPLSRKARVQRMRDTRASMRATVRSIAGRYRGLGTVQEFLAEKAREITQER</sequence>
<evidence type="ECO:0000313" key="2">
    <source>
        <dbReference type="EMBL" id="TMI78666.1"/>
    </source>
</evidence>
<dbReference type="Proteomes" id="UP000320048">
    <property type="component" value="Unassembled WGS sequence"/>
</dbReference>
<comment type="caution">
    <text evidence="2">The sequence shown here is derived from an EMBL/GenBank/DDBJ whole genome shotgun (WGS) entry which is preliminary data.</text>
</comment>
<dbReference type="SUPFAM" id="SSF143120">
    <property type="entry name" value="YefM-like"/>
    <property type="match status" value="1"/>
</dbReference>
<organism evidence="2 3">
    <name type="scientific">Candidatus Segetimicrobium genomatis</name>
    <dbReference type="NCBI Taxonomy" id="2569760"/>
    <lineage>
        <taxon>Bacteria</taxon>
        <taxon>Bacillati</taxon>
        <taxon>Candidatus Sysuimicrobiota</taxon>
        <taxon>Candidatus Sysuimicrobiia</taxon>
        <taxon>Candidatus Sysuimicrobiales</taxon>
        <taxon>Candidatus Segetimicrobiaceae</taxon>
        <taxon>Candidatus Segetimicrobium</taxon>
    </lineage>
</organism>
<proteinExistence type="inferred from homology"/>
<dbReference type="Gene3D" id="3.40.1620.10">
    <property type="entry name" value="YefM-like domain"/>
    <property type="match status" value="1"/>
</dbReference>
<name>A0A537J6I2_9BACT</name>
<dbReference type="EMBL" id="VBAO01000353">
    <property type="protein sequence ID" value="TMI78666.1"/>
    <property type="molecule type" value="Genomic_DNA"/>
</dbReference>
<gene>
    <name evidence="2" type="ORF">E6H04_12025</name>
</gene>
<dbReference type="InterPro" id="IPR036165">
    <property type="entry name" value="YefM-like_sf"/>
</dbReference>
<accession>A0A537J6I2</accession>
<comment type="similarity">
    <text evidence="1">Belongs to the phD/YefM antitoxin family.</text>
</comment>
<dbReference type="PANTHER" id="PTHR35377">
    <property type="entry name" value="ANTITOXIN VAPB49-RELATED-RELATED"/>
    <property type="match status" value="1"/>
</dbReference>
<dbReference type="NCBIfam" id="TIGR01552">
    <property type="entry name" value="phd_fam"/>
    <property type="match status" value="1"/>
</dbReference>